<keyword evidence="5" id="KW-1185">Reference proteome</keyword>
<dbReference type="SMART" id="SM00448">
    <property type="entry name" value="REC"/>
    <property type="match status" value="1"/>
</dbReference>
<evidence type="ECO:0000256" key="2">
    <source>
        <dbReference type="PROSITE-ProRule" id="PRU00339"/>
    </source>
</evidence>
<dbReference type="SUPFAM" id="SSF52172">
    <property type="entry name" value="CheY-like"/>
    <property type="match status" value="1"/>
</dbReference>
<dbReference type="InterPro" id="IPR011990">
    <property type="entry name" value="TPR-like_helical_dom_sf"/>
</dbReference>
<dbReference type="Proteomes" id="UP000325302">
    <property type="component" value="Unassembled WGS sequence"/>
</dbReference>
<organism evidence="4 5">
    <name type="scientific">Nitrincola tapanii</name>
    <dbReference type="NCBI Taxonomy" id="1708751"/>
    <lineage>
        <taxon>Bacteria</taxon>
        <taxon>Pseudomonadati</taxon>
        <taxon>Pseudomonadota</taxon>
        <taxon>Gammaproteobacteria</taxon>
        <taxon>Oceanospirillales</taxon>
        <taxon>Oceanospirillaceae</taxon>
        <taxon>Nitrincola</taxon>
    </lineage>
</organism>
<dbReference type="PROSITE" id="PS50005">
    <property type="entry name" value="TPR"/>
    <property type="match status" value="1"/>
</dbReference>
<evidence type="ECO:0000256" key="1">
    <source>
        <dbReference type="PROSITE-ProRule" id="PRU00169"/>
    </source>
</evidence>
<dbReference type="InterPro" id="IPR019734">
    <property type="entry name" value="TPR_rpt"/>
</dbReference>
<comment type="caution">
    <text evidence="4">The sequence shown here is derived from an EMBL/GenBank/DDBJ whole genome shotgun (WGS) entry which is preliminary data.</text>
</comment>
<name>A0A5A9W6Z8_9GAMM</name>
<dbReference type="SUPFAM" id="SSF48452">
    <property type="entry name" value="TPR-like"/>
    <property type="match status" value="1"/>
</dbReference>
<dbReference type="Pfam" id="PF00072">
    <property type="entry name" value="Response_reg"/>
    <property type="match status" value="1"/>
</dbReference>
<feature type="repeat" description="TPR" evidence="2">
    <location>
        <begin position="427"/>
        <end position="460"/>
    </location>
</feature>
<dbReference type="Gene3D" id="3.40.50.2300">
    <property type="match status" value="1"/>
</dbReference>
<reference evidence="4 5" key="1">
    <citation type="submission" date="2019-03" db="EMBL/GenBank/DDBJ databases">
        <title>Nitrincola sp. nov. isolated from an Indian soda lake.</title>
        <authorList>
            <person name="Joshi A."/>
            <person name="Thite S.V."/>
            <person name="Joseph N."/>
            <person name="Dhotre D."/>
            <person name="Moorthy M."/>
            <person name="Shouche Y.S."/>
        </authorList>
    </citation>
    <scope>NUCLEOTIDE SEQUENCE [LARGE SCALE GENOMIC DNA]</scope>
    <source>
        <strain evidence="4 5">MEB193</strain>
    </source>
</reference>
<proteinExistence type="predicted"/>
<evidence type="ECO:0000313" key="5">
    <source>
        <dbReference type="Proteomes" id="UP000325302"/>
    </source>
</evidence>
<gene>
    <name evidence="4" type="ORF">E1H14_02280</name>
</gene>
<dbReference type="RefSeq" id="WP_149389817.1">
    <property type="nucleotide sequence ID" value="NZ_SMRS01000001.1"/>
</dbReference>
<accession>A0A5A9W6Z8</accession>
<dbReference type="AlphaFoldDB" id="A0A5A9W6Z8"/>
<evidence type="ECO:0000259" key="3">
    <source>
        <dbReference type="PROSITE" id="PS50110"/>
    </source>
</evidence>
<keyword evidence="2" id="KW-0802">TPR repeat</keyword>
<dbReference type="OrthoDB" id="7298659at2"/>
<dbReference type="InterPro" id="IPR011006">
    <property type="entry name" value="CheY-like_superfamily"/>
</dbReference>
<dbReference type="GO" id="GO:0000160">
    <property type="term" value="P:phosphorelay signal transduction system"/>
    <property type="evidence" value="ECO:0007669"/>
    <property type="project" value="InterPro"/>
</dbReference>
<dbReference type="Gene3D" id="1.25.40.10">
    <property type="entry name" value="Tetratricopeptide repeat domain"/>
    <property type="match status" value="2"/>
</dbReference>
<sequence length="533" mass="60316">MNPRRISYADKQVLLLESSGNMRATIVQMLRQLGVVNIRPMTLSERVLDVVRDEPFDIVLLGHNTRDKITGIQLLEEARYRGYMRPTTGWIFMTSDSSQEIVLHAIDSNPDYLLSKPFSAEELKYRIDSLIARKQVLRPVDVALEAKDALAALRACDEINAQDPCYDLAQRIKARLLIQLGRAQEAFEILESRYWITSDKDTGLVLAEALLALNRLDEAIELLQSLTETWPLLVPALDLLSKAWEQKGELKLAQQALQEATARSPLGIPRQLELGRVATQTRELQVAEGAYKRSIQLGRSSCYRSPEPFLRLANIRRLEMQDAPSGRQIELRNDLDTLLNHAEFTFPKDAELKVRSALLRARVAEDLQDGVEAEQMQRKAEQLNRQLDRPLDLRREGLILSADPVPILEPVAEEPAAVGMPKDQTMSDKMNRLAAQHYLAGKFAQALRYLNMAVEYNPANALALLNLAQIYLEVARDHADKRADRLKMVQRFLQLTARMALSPEAGERLQQLQDWSLQPVESLPKGSLALLLR</sequence>
<dbReference type="EMBL" id="SMRS01000001">
    <property type="protein sequence ID" value="KAA0876567.1"/>
    <property type="molecule type" value="Genomic_DNA"/>
</dbReference>
<feature type="domain" description="Response regulatory" evidence="3">
    <location>
        <begin position="12"/>
        <end position="131"/>
    </location>
</feature>
<comment type="caution">
    <text evidence="1">Lacks conserved residue(s) required for the propagation of feature annotation.</text>
</comment>
<protein>
    <submittedName>
        <fullName evidence="4">Response regulator</fullName>
    </submittedName>
</protein>
<evidence type="ECO:0000313" key="4">
    <source>
        <dbReference type="EMBL" id="KAA0876567.1"/>
    </source>
</evidence>
<dbReference type="InterPro" id="IPR001789">
    <property type="entry name" value="Sig_transdc_resp-reg_receiver"/>
</dbReference>
<dbReference type="PROSITE" id="PS50110">
    <property type="entry name" value="RESPONSE_REGULATORY"/>
    <property type="match status" value="1"/>
</dbReference>